<evidence type="ECO:0000256" key="2">
    <source>
        <dbReference type="ARBA" id="ARBA00022737"/>
    </source>
</evidence>
<gene>
    <name evidence="4" type="ORF">WG901_19390</name>
</gene>
<dbReference type="PANTHER" id="PTHR10937:SF8">
    <property type="entry name" value="AMINOTRANSFERASE-RELATED"/>
    <property type="match status" value="1"/>
</dbReference>
<organism evidence="4 5">
    <name type="scientific">Novosphingobium anseongense</name>
    <dbReference type="NCBI Taxonomy" id="3133436"/>
    <lineage>
        <taxon>Bacteria</taxon>
        <taxon>Pseudomonadati</taxon>
        <taxon>Pseudomonadota</taxon>
        <taxon>Alphaproteobacteria</taxon>
        <taxon>Sphingomonadales</taxon>
        <taxon>Sphingomonadaceae</taxon>
        <taxon>Novosphingobium</taxon>
    </lineage>
</organism>
<evidence type="ECO:0000256" key="1">
    <source>
        <dbReference type="ARBA" id="ARBA00022576"/>
    </source>
</evidence>
<dbReference type="RefSeq" id="WP_339588763.1">
    <property type="nucleotide sequence ID" value="NZ_JBBHJZ010000004.1"/>
</dbReference>
<dbReference type="Proteomes" id="UP001361239">
    <property type="component" value="Unassembled WGS sequence"/>
</dbReference>
<keyword evidence="4" id="KW-0378">Hydrolase</keyword>
<dbReference type="GO" id="GO:0016787">
    <property type="term" value="F:hydrolase activity"/>
    <property type="evidence" value="ECO:0007669"/>
    <property type="project" value="UniProtKB-KW"/>
</dbReference>
<protein>
    <submittedName>
        <fullName evidence="4">SIS domain-containing protein</fullName>
        <ecNumber evidence="4">3.5.-.-</ecNumber>
    </submittedName>
</protein>
<dbReference type="CDD" id="cd05009">
    <property type="entry name" value="SIS_GlmS_GlmD_2"/>
    <property type="match status" value="1"/>
</dbReference>
<dbReference type="CDD" id="cd05008">
    <property type="entry name" value="SIS_GlmS_GlmD_1"/>
    <property type="match status" value="1"/>
</dbReference>
<sequence length="346" mass="35724">MPDPDVAARTLMYAEAKESGDAVARLLEGNRACVERIAARLSAVPPAVVLTAARGSSDHACTYGRYLIENRLGIVTSSIGLSTASIYDAPAPHTAGLCIAVSQSGASPDLLAAVARAKAGGAVVVGLINQPDSPLAAMCDEVIALSAGPERSVAATKSFICSLAALAWIVAAWSRDEDLLSAIEELPLHLASAWEQDWWELAAALVDARQLFILGRGPGLGIAQEMALKLKETSQLHAEAFSSAEVVHGPMALVGAGFPVLSLVQSDASGATSRATAADMAERGANVMIAGGEAVGAKPLPTLPGHPALEPIMMTLSFYRAAASLSLARGLDPDQPPHLAKVTRTR</sequence>
<dbReference type="Gene3D" id="3.40.50.10490">
    <property type="entry name" value="Glucose-6-phosphate isomerase like protein, domain 1"/>
    <property type="match status" value="2"/>
</dbReference>
<dbReference type="PANTHER" id="PTHR10937">
    <property type="entry name" value="GLUCOSAMINE--FRUCTOSE-6-PHOSPHATE AMINOTRANSFERASE, ISOMERIZING"/>
    <property type="match status" value="1"/>
</dbReference>
<dbReference type="Pfam" id="PF01380">
    <property type="entry name" value="SIS"/>
    <property type="match status" value="2"/>
</dbReference>
<evidence type="ECO:0000313" key="5">
    <source>
        <dbReference type="Proteomes" id="UP001361239"/>
    </source>
</evidence>
<dbReference type="PROSITE" id="PS51464">
    <property type="entry name" value="SIS"/>
    <property type="match status" value="2"/>
</dbReference>
<comment type="caution">
    <text evidence="4">The sequence shown here is derived from an EMBL/GenBank/DDBJ whole genome shotgun (WGS) entry which is preliminary data.</text>
</comment>
<keyword evidence="2" id="KW-0677">Repeat</keyword>
<keyword evidence="1" id="KW-0808">Transferase</keyword>
<dbReference type="EMBL" id="JBBHJZ010000004">
    <property type="protein sequence ID" value="MEJ5978826.1"/>
    <property type="molecule type" value="Genomic_DNA"/>
</dbReference>
<evidence type="ECO:0000259" key="3">
    <source>
        <dbReference type="PROSITE" id="PS51464"/>
    </source>
</evidence>
<name>A0ABU8S0G4_9SPHN</name>
<feature type="domain" description="SIS" evidence="3">
    <location>
        <begin position="37"/>
        <end position="180"/>
    </location>
</feature>
<accession>A0ABU8S0G4</accession>
<dbReference type="EC" id="3.5.-.-" evidence="4"/>
<reference evidence="4 5" key="1">
    <citation type="submission" date="2024-03" db="EMBL/GenBank/DDBJ databases">
        <authorList>
            <person name="Jo J.-H."/>
        </authorList>
    </citation>
    <scope>NUCLEOTIDE SEQUENCE [LARGE SCALE GENOMIC DNA]</scope>
    <source>
        <strain evidence="4 5">PS1R-30</strain>
    </source>
</reference>
<proteinExistence type="predicted"/>
<dbReference type="InterPro" id="IPR001347">
    <property type="entry name" value="SIS_dom"/>
</dbReference>
<evidence type="ECO:0000313" key="4">
    <source>
        <dbReference type="EMBL" id="MEJ5978826.1"/>
    </source>
</evidence>
<dbReference type="InterPro" id="IPR046348">
    <property type="entry name" value="SIS_dom_sf"/>
</dbReference>
<dbReference type="InterPro" id="IPR035466">
    <property type="entry name" value="GlmS/AgaS_SIS"/>
</dbReference>
<keyword evidence="1" id="KW-0032">Aminotransferase</keyword>
<keyword evidence="5" id="KW-1185">Reference proteome</keyword>
<feature type="domain" description="SIS" evidence="3">
    <location>
        <begin position="201"/>
        <end position="336"/>
    </location>
</feature>
<dbReference type="SUPFAM" id="SSF53697">
    <property type="entry name" value="SIS domain"/>
    <property type="match status" value="1"/>
</dbReference>
<dbReference type="InterPro" id="IPR035490">
    <property type="entry name" value="GlmS/FrlB_SIS"/>
</dbReference>